<dbReference type="InterPro" id="IPR009875">
    <property type="entry name" value="PilZ_domain"/>
</dbReference>
<dbReference type="Pfam" id="PF07238">
    <property type="entry name" value="PilZ"/>
    <property type="match status" value="1"/>
</dbReference>
<dbReference type="EMBL" id="VHLH01000023">
    <property type="protein sequence ID" value="TPW27138.1"/>
    <property type="molecule type" value="Genomic_DNA"/>
</dbReference>
<keyword evidence="3" id="KW-1185">Reference proteome</keyword>
<dbReference type="Proteomes" id="UP000320314">
    <property type="component" value="Unassembled WGS sequence"/>
</dbReference>
<dbReference type="OrthoDB" id="8371616at2"/>
<name>A0A506U0X7_9HYPH</name>
<reference evidence="2 3" key="1">
    <citation type="submission" date="2019-06" db="EMBL/GenBank/DDBJ databases">
        <authorList>
            <person name="Li M."/>
        </authorList>
    </citation>
    <scope>NUCLEOTIDE SEQUENCE [LARGE SCALE GENOMIC DNA]</scope>
    <source>
        <strain evidence="2 3">BGMRC6574</strain>
    </source>
</reference>
<comment type="caution">
    <text evidence="2">The sequence shown here is derived from an EMBL/GenBank/DDBJ whole genome shotgun (WGS) entry which is preliminary data.</text>
</comment>
<evidence type="ECO:0000259" key="1">
    <source>
        <dbReference type="Pfam" id="PF07238"/>
    </source>
</evidence>
<dbReference type="GO" id="GO:0035438">
    <property type="term" value="F:cyclic-di-GMP binding"/>
    <property type="evidence" value="ECO:0007669"/>
    <property type="project" value="InterPro"/>
</dbReference>
<feature type="domain" description="PilZ" evidence="1">
    <location>
        <begin position="17"/>
        <end position="99"/>
    </location>
</feature>
<organism evidence="2 3">
    <name type="scientific">Pararhizobium mangrovi</name>
    <dbReference type="NCBI Taxonomy" id="2590452"/>
    <lineage>
        <taxon>Bacteria</taxon>
        <taxon>Pseudomonadati</taxon>
        <taxon>Pseudomonadota</taxon>
        <taxon>Alphaproteobacteria</taxon>
        <taxon>Hyphomicrobiales</taxon>
        <taxon>Rhizobiaceae</taxon>
        <taxon>Rhizobium/Agrobacterium group</taxon>
        <taxon>Pararhizobium</taxon>
    </lineage>
</organism>
<protein>
    <recommendedName>
        <fullName evidence="1">PilZ domain-containing protein</fullName>
    </recommendedName>
</protein>
<dbReference type="SUPFAM" id="SSF141371">
    <property type="entry name" value="PilZ domain-like"/>
    <property type="match status" value="1"/>
</dbReference>
<sequence length="169" mass="19047">MPQSQKHPNYLTRLADERRQWPRRQTNFAVRIVFTSQGVKKMKAVRASVVNLSEGGAAIISNDLPAIPQHFYIALGKFEVLIPCASLGIRYDVMRLRFVKDQPTVLIDALSAVRFPMALLDPLAHSDYANLLRYAGDSCVKHTQTGSRTLYARTTDRADRLFDARASEI</sequence>
<accession>A0A506U0X7</accession>
<evidence type="ECO:0000313" key="3">
    <source>
        <dbReference type="Proteomes" id="UP000320314"/>
    </source>
</evidence>
<dbReference type="AlphaFoldDB" id="A0A506U0X7"/>
<proteinExistence type="predicted"/>
<evidence type="ECO:0000313" key="2">
    <source>
        <dbReference type="EMBL" id="TPW27138.1"/>
    </source>
</evidence>
<gene>
    <name evidence="2" type="ORF">FJU11_12395</name>
</gene>